<organism evidence="1 2">
    <name type="scientific">Crocosphaera chwakensis CCY0110</name>
    <dbReference type="NCBI Taxonomy" id="391612"/>
    <lineage>
        <taxon>Bacteria</taxon>
        <taxon>Bacillati</taxon>
        <taxon>Cyanobacteriota</taxon>
        <taxon>Cyanophyceae</taxon>
        <taxon>Oscillatoriophycideae</taxon>
        <taxon>Chroococcales</taxon>
        <taxon>Aphanothecaceae</taxon>
        <taxon>Crocosphaera</taxon>
        <taxon>Crocosphaera chwakensis</taxon>
    </lineage>
</organism>
<proteinExistence type="predicted"/>
<gene>
    <name evidence="1" type="ORF">CY0110_05022</name>
</gene>
<protein>
    <submittedName>
        <fullName evidence="1">Uncharacterized protein</fullName>
    </submittedName>
</protein>
<evidence type="ECO:0000313" key="1">
    <source>
        <dbReference type="EMBL" id="EAZ88402.1"/>
    </source>
</evidence>
<dbReference type="RefSeq" id="WP_008278515.1">
    <property type="nucleotide sequence ID" value="NZ_AAXW01000085.1"/>
</dbReference>
<reference evidence="1 2" key="1">
    <citation type="submission" date="2007-03" db="EMBL/GenBank/DDBJ databases">
        <authorList>
            <person name="Stal L."/>
            <person name="Ferriera S."/>
            <person name="Johnson J."/>
            <person name="Kravitz S."/>
            <person name="Beeson K."/>
            <person name="Sutton G."/>
            <person name="Rogers Y.-H."/>
            <person name="Friedman R."/>
            <person name="Frazier M."/>
            <person name="Venter J.C."/>
        </authorList>
    </citation>
    <scope>NUCLEOTIDE SEQUENCE [LARGE SCALE GENOMIC DNA]</scope>
    <source>
        <strain evidence="1 2">CCY0110</strain>
    </source>
</reference>
<name>A3IYP9_9CHRO</name>
<dbReference type="OrthoDB" id="479560at2"/>
<dbReference type="Proteomes" id="UP000003781">
    <property type="component" value="Unassembled WGS sequence"/>
</dbReference>
<comment type="caution">
    <text evidence="1">The sequence shown here is derived from an EMBL/GenBank/DDBJ whole genome shotgun (WGS) entry which is preliminary data.</text>
</comment>
<accession>A3IYP9</accession>
<dbReference type="eggNOG" id="ENOG502ZNRQ">
    <property type="taxonomic scope" value="Bacteria"/>
</dbReference>
<evidence type="ECO:0000313" key="2">
    <source>
        <dbReference type="Proteomes" id="UP000003781"/>
    </source>
</evidence>
<sequence length="159" mass="18527">MSRLSDYVKKLRQGGINLIHPRSTHPDIPHIFHKVNKQISQLIAKTWLDGTELTEQDIRKLLEDEGLISKDEPLKVVIDKEPYSKWDYKHSPPGSPPTHNYEGHWNLLDEPDLPIEMYIPYPPRPPETDVSSEELQHWLAENPKVGPYYPENVWIPFSC</sequence>
<dbReference type="EMBL" id="AAXW01000085">
    <property type="protein sequence ID" value="EAZ88402.1"/>
    <property type="molecule type" value="Genomic_DNA"/>
</dbReference>
<keyword evidence="2" id="KW-1185">Reference proteome</keyword>
<dbReference type="AlphaFoldDB" id="A3IYP9"/>